<dbReference type="RefSeq" id="WP_197001865.1">
    <property type="nucleotide sequence ID" value="NZ_BONS01000023.1"/>
</dbReference>
<dbReference type="AlphaFoldDB" id="A0A8J7GPT1"/>
<reference evidence="2" key="1">
    <citation type="submission" date="2020-11" db="EMBL/GenBank/DDBJ databases">
        <title>Sequencing the genomes of 1000 actinobacteria strains.</title>
        <authorList>
            <person name="Klenk H.-P."/>
        </authorList>
    </citation>
    <scope>NUCLEOTIDE SEQUENCE</scope>
    <source>
        <strain evidence="2">DSM 45356</strain>
    </source>
</reference>
<dbReference type="EMBL" id="JADOUF010000001">
    <property type="protein sequence ID" value="MBG6134656.1"/>
    <property type="molecule type" value="Genomic_DNA"/>
</dbReference>
<accession>A0A8J7GPT1</accession>
<evidence type="ECO:0000313" key="2">
    <source>
        <dbReference type="EMBL" id="MBG6134656.1"/>
    </source>
</evidence>
<evidence type="ECO:0008006" key="4">
    <source>
        <dbReference type="Google" id="ProtNLM"/>
    </source>
</evidence>
<sequence length="234" mass="25077">MMYRRGCGTVVLIVLLFTAAGCGPTAGSGGASASPATPLAVEAQFALGKRVSTPRDGLTALGITAENAAERPWKPLRLLAYCAPEISSTPWITGGYGRSWLDKDLRRAAETETVVYTKTSGEAPMNAGTLIGELRAAVPTGCAHWKTDYLSAEFVAELPLPELTGVNDRYGFCMTVAEQPDWEPTPRCEVYLARNLSPVTTVVTSFSYQARDLDTARQGMLRFVPTVAARLVQG</sequence>
<protein>
    <recommendedName>
        <fullName evidence="4">PknH-like extracellular domain-containing protein</fullName>
    </recommendedName>
</protein>
<name>A0A8J7GPT1_9ACTN</name>
<organism evidence="2 3">
    <name type="scientific">Longispora fulva</name>
    <dbReference type="NCBI Taxonomy" id="619741"/>
    <lineage>
        <taxon>Bacteria</taxon>
        <taxon>Bacillati</taxon>
        <taxon>Actinomycetota</taxon>
        <taxon>Actinomycetes</taxon>
        <taxon>Micromonosporales</taxon>
        <taxon>Micromonosporaceae</taxon>
        <taxon>Longispora</taxon>
    </lineage>
</organism>
<keyword evidence="1" id="KW-0732">Signal</keyword>
<dbReference type="Proteomes" id="UP000622552">
    <property type="component" value="Unassembled WGS sequence"/>
</dbReference>
<feature type="chain" id="PRO_5039695663" description="PknH-like extracellular domain-containing protein" evidence="1">
    <location>
        <begin position="23"/>
        <end position="234"/>
    </location>
</feature>
<dbReference type="PROSITE" id="PS51257">
    <property type="entry name" value="PROKAR_LIPOPROTEIN"/>
    <property type="match status" value="1"/>
</dbReference>
<evidence type="ECO:0000256" key="1">
    <source>
        <dbReference type="SAM" id="SignalP"/>
    </source>
</evidence>
<keyword evidence="3" id="KW-1185">Reference proteome</keyword>
<comment type="caution">
    <text evidence="2">The sequence shown here is derived from an EMBL/GenBank/DDBJ whole genome shotgun (WGS) entry which is preliminary data.</text>
</comment>
<feature type="signal peptide" evidence="1">
    <location>
        <begin position="1"/>
        <end position="22"/>
    </location>
</feature>
<evidence type="ECO:0000313" key="3">
    <source>
        <dbReference type="Proteomes" id="UP000622552"/>
    </source>
</evidence>
<gene>
    <name evidence="2" type="ORF">IW245_000850</name>
</gene>
<proteinExistence type="predicted"/>